<dbReference type="Pfam" id="PF13116">
    <property type="entry name" value="YhdP"/>
    <property type="match status" value="1"/>
</dbReference>
<dbReference type="RefSeq" id="WP_342854318.1">
    <property type="nucleotide sequence ID" value="NZ_JBBMRA010000006.1"/>
</dbReference>
<gene>
    <name evidence="2" type="ORF">WNY58_08850</name>
</gene>
<protein>
    <submittedName>
        <fullName evidence="2">YhdP family protein</fullName>
    </submittedName>
</protein>
<evidence type="ECO:0000259" key="1">
    <source>
        <dbReference type="Pfam" id="PF13116"/>
    </source>
</evidence>
<evidence type="ECO:0000313" key="2">
    <source>
        <dbReference type="EMBL" id="MEM5536498.1"/>
    </source>
</evidence>
<keyword evidence="3" id="KW-1185">Reference proteome</keyword>
<reference evidence="2 3" key="1">
    <citation type="submission" date="2024-03" db="EMBL/GenBank/DDBJ databases">
        <title>Community enrichment and isolation of bacterial strains for fucoidan degradation.</title>
        <authorList>
            <person name="Sichert A."/>
        </authorList>
    </citation>
    <scope>NUCLEOTIDE SEQUENCE [LARGE SCALE GENOMIC DNA]</scope>
    <source>
        <strain evidence="2 3">AS76</strain>
    </source>
</reference>
<feature type="domain" description="YhdP central" evidence="1">
    <location>
        <begin position="9"/>
        <end position="1271"/>
    </location>
</feature>
<proteinExistence type="predicted"/>
<dbReference type="Proteomes" id="UP001449225">
    <property type="component" value="Unassembled WGS sequence"/>
</dbReference>
<sequence>MKRQAHSVLWFLYWLLAFLCALLACASLAVKVLVDDINLYRQDIETFLSSQLNAKVHIADIQGRWEDWQPSISIEGLSIDGLKGQPELSFALMRGDVKFDPAESMRAFTFIFSQLDLDGMTLRYDLSQTGVDAEQAIKAANDNVASLETETSQGGFLTFLLQQSSINMSGTRIVLQPRYGDAVSVAPIQLSLQHDGVMHQLKIEADLVSTSARSSIKFLAEVEGNPAKKAVDFYLKFEGIDEQLLNPWLKLADLQLDSLNAAQEVWGQSYRGRLTYLTGRTLIKNFKYQAYELEQLTVQTALHRRDRGYQLQVTDFQIGSEQSGIDIPKISLDFERDGTRIHPRRLMVDKIELASTFEWLLKQPFMTDDVASTLNTVSPIGTVKNILVSWPETTELESFELAADLADVGINAWTDVPEIKGINGLLRLNQAGGEIHLTSHDFLMHYPTLFDHAWSYNDAKGVIGWRFEDQGVVVASQLLNLANSDLSAAGRFSLYLPFNPDEQPLLNLQIGLQGTDGLQAKYYIPPKEVGPETYQWLVQAIQKGEVKRAGFVLNGVTRARLPDYQLPVVQLFFDLEDASFEYQPGWPAIKKASSFIYFRNGELIAEATNGNIYDSALDFAWVHLPQTTDKLLIAGSVSGDATDLQRLLTESELKKEVGDDFNDWAMSGSVSTLVDLNLPLSGKAAPKVLVTSNIKQGRFQSVKDKIDFSQIKGDVSYDASLGLSSGPLKAKLFEQPISARISTRLMSNKVKKTEVNMDSSISADYLRTWLDADALSLLKGQIDYHARLDLCPGKVCNQLVVTSDLIGVEINAFPPLSKTKSQTMPLTVVSDLGLTYADDRSVVRLNLADQLRGALVSDSKGLERARFSLGGAKPEIPDEAGIWVDGKLDAVDYAEIERFIAALGSNNQASAKKSSGLTDTKLKQVDLLLSRFSAGSFDLNDVLISLKPEPSGWMLNAQSALLLGQLWLPDDANLPYKVELQQLTLNNDDSEAKSDSDIIPDVIDIDPQSIPSVDFSIAKLLMGDKKLGQWSFKLRPYDNDVRIEDIKGVIKGAEVLGQLRWVTGSTPFSDLTLKLNGKNFNEVLTSLDVTGIEMKSLDSYLQLTWSNAPWAFELGHADGELQFTAKQGRILDVGKSGNILRVFGILNLQSLGRRLRLDFTDLVESGVAFDEMKASYTIKKGIAYTSSPFVMTGPSANMVMKGSLDLVNETVDKDIEVALPVTGSIPLVSVLLGAPQVAGAVFLFDKLIGDPLAKFTTVKYHLSGDWGDPSIVIDDGKATKPANKTVPSVMDNDHG</sequence>
<accession>A0ABU9TRZ9</accession>
<comment type="caution">
    <text evidence="2">The sequence shown here is derived from an EMBL/GenBank/DDBJ whole genome shotgun (WGS) entry which is preliminary data.</text>
</comment>
<dbReference type="NCBIfam" id="TIGR02099">
    <property type="entry name" value="YhdP family protein"/>
    <property type="match status" value="1"/>
</dbReference>
<name>A0ABU9TRZ9_9GAMM</name>
<dbReference type="InterPro" id="IPR025263">
    <property type="entry name" value="YhdP_central"/>
</dbReference>
<dbReference type="InterPro" id="IPR011836">
    <property type="entry name" value="YhdP"/>
</dbReference>
<dbReference type="PANTHER" id="PTHR38690">
    <property type="entry name" value="PROTEASE-RELATED"/>
    <property type="match status" value="1"/>
</dbReference>
<dbReference type="EMBL" id="JBBMRA010000006">
    <property type="protein sequence ID" value="MEM5536498.1"/>
    <property type="molecule type" value="Genomic_DNA"/>
</dbReference>
<dbReference type="PANTHER" id="PTHR38690:SF1">
    <property type="entry name" value="PROTEASE"/>
    <property type="match status" value="1"/>
</dbReference>
<dbReference type="PROSITE" id="PS51257">
    <property type="entry name" value="PROKAR_LIPOPROTEIN"/>
    <property type="match status" value="1"/>
</dbReference>
<evidence type="ECO:0000313" key="3">
    <source>
        <dbReference type="Proteomes" id="UP001449225"/>
    </source>
</evidence>
<organism evidence="2 3">
    <name type="scientific">Neptuniibacter pectenicola</name>
    <dbReference type="NCBI Taxonomy" id="1806669"/>
    <lineage>
        <taxon>Bacteria</taxon>
        <taxon>Pseudomonadati</taxon>
        <taxon>Pseudomonadota</taxon>
        <taxon>Gammaproteobacteria</taxon>
        <taxon>Oceanospirillales</taxon>
        <taxon>Oceanospirillaceae</taxon>
        <taxon>Neptuniibacter</taxon>
    </lineage>
</organism>